<name>A0A6H9XR98_9CORY</name>
<dbReference type="AlphaFoldDB" id="A0A6H9XR98"/>
<dbReference type="Proteomes" id="UP000249886">
    <property type="component" value="Unassembled WGS sequence"/>
</dbReference>
<dbReference type="SUPFAM" id="SSF51726">
    <property type="entry name" value="UROD/MetE-like"/>
    <property type="match status" value="1"/>
</dbReference>
<sequence>MVAFALGVMPGTDMVAAADVIAGETGDVRAIPRLPARGIMSDAVGATCALLPDAPVAAGPRSWRFEARPQLITRRLWDQAERDLDLLEAEWGSSGFTVQVAALGPWSLAAQVELSNGHLAVTDPGALHDLTEIVTYGLAEHASRLRRRFHGEVNIQVNEPLLAALNRGEIAGTNDFDVLRPIPVKELGERLHYVFESLPGRRLLGSGSRPLFDVARIAQPDAIIVPQSALVGSELLDGCAATLDAGIGVSLGCVTLGDDVDDARDVAIKIAQLFDELRMDRAIIPELVDVTNAREFTSGDLVSVARALACARVADEILVRDVGDL</sequence>
<accession>A0A6H9XR98</accession>
<comment type="caution">
    <text evidence="1">The sequence shown here is derived from an EMBL/GenBank/DDBJ whole genome shotgun (WGS) entry which is preliminary data.</text>
</comment>
<evidence type="ECO:0008006" key="3">
    <source>
        <dbReference type="Google" id="ProtNLM"/>
    </source>
</evidence>
<gene>
    <name evidence="1" type="ORF">NCTC10254_02268</name>
</gene>
<dbReference type="GeneID" id="84574925"/>
<proteinExistence type="predicted"/>
<organism evidence="1 2">
    <name type="scientific">Corynebacterium matruchotii</name>
    <dbReference type="NCBI Taxonomy" id="43768"/>
    <lineage>
        <taxon>Bacteria</taxon>
        <taxon>Bacillati</taxon>
        <taxon>Actinomycetota</taxon>
        <taxon>Actinomycetes</taxon>
        <taxon>Mycobacteriales</taxon>
        <taxon>Corynebacteriaceae</taxon>
        <taxon>Corynebacterium</taxon>
    </lineage>
</organism>
<reference evidence="1 2" key="1">
    <citation type="submission" date="2018-06" db="EMBL/GenBank/DDBJ databases">
        <authorList>
            <consortium name="Pathogen Informatics"/>
            <person name="Doyle S."/>
        </authorList>
    </citation>
    <scope>NUCLEOTIDE SEQUENCE [LARGE SCALE GENOMIC DNA]</scope>
    <source>
        <strain evidence="1 2">NCTC10254</strain>
    </source>
</reference>
<dbReference type="RefSeq" id="WP_005527266.1">
    <property type="nucleotide sequence ID" value="NZ_CP050134.2"/>
</dbReference>
<evidence type="ECO:0000313" key="1">
    <source>
        <dbReference type="EMBL" id="SPW31872.1"/>
    </source>
</evidence>
<evidence type="ECO:0000313" key="2">
    <source>
        <dbReference type="Proteomes" id="UP000249886"/>
    </source>
</evidence>
<protein>
    <recommendedName>
        <fullName evidence="3">Methionine synthase</fullName>
    </recommendedName>
</protein>
<dbReference type="EMBL" id="UARK01000032">
    <property type="protein sequence ID" value="SPW31872.1"/>
    <property type="molecule type" value="Genomic_DNA"/>
</dbReference>
<dbReference type="InterPro" id="IPR038071">
    <property type="entry name" value="UROD/MetE-like_sf"/>
</dbReference>